<feature type="domain" description="Cyclic nucleotide-binding" evidence="2">
    <location>
        <begin position="54"/>
        <end position="144"/>
    </location>
</feature>
<dbReference type="SUPFAM" id="SSF48452">
    <property type="entry name" value="TPR-like"/>
    <property type="match status" value="1"/>
</dbReference>
<protein>
    <recommendedName>
        <fullName evidence="2">Cyclic nucleotide-binding domain-containing protein</fullName>
    </recommendedName>
</protein>
<gene>
    <name evidence="3" type="ORF">SOCEGT47_081930</name>
</gene>
<dbReference type="Gene3D" id="1.25.40.10">
    <property type="entry name" value="Tetratricopeptide repeat domain"/>
    <property type="match status" value="1"/>
</dbReference>
<evidence type="ECO:0000256" key="1">
    <source>
        <dbReference type="SAM" id="MobiDB-lite"/>
    </source>
</evidence>
<feature type="compositionally biased region" description="Gly residues" evidence="1">
    <location>
        <begin position="1"/>
        <end position="11"/>
    </location>
</feature>
<feature type="compositionally biased region" description="Low complexity" evidence="1">
    <location>
        <begin position="12"/>
        <end position="24"/>
    </location>
</feature>
<dbReference type="AlphaFoldDB" id="A0A4P2QCW1"/>
<sequence>MRRDGQGGAGRPAGAPRTAAAAARPRTAAAAARRGLRAVILAALATASATASGRLPALDLDRVMRARAAILEIDAPAAREILKDADPADLALALERGRLAIYEGDCDAASAILARPALAATAEGAALGDIARGCARATAATVVVHDEARGVWVRLQDDEDRALVPLLVEVSAKMRDVLAEDLGVELLRPIRIDLVRDQFTLSAMTGLPEEAARTTGTVAIAKWGRVTMLSPRATPNGYPWLDTLAHELTHLALSRGTRDNAPLWLQEGVAKREEVRWREPDPLDDVPSADAIALLGNQRGLGHPLDKLGPSIAMLPSAEEAAVAFAEVASFIRYWTKQSGDRALPELLLRLKAATSDTDLERAITEISGADLATWDKRWRAYLATVPADVPPDLAPGGDMPHRQEVGKRVRLGQLLHDRGHYHAAAIQHARAQALAPHEPAVRCHLAAALLASGERASATPLVERVQDVNSRYGRWWSLHGLLHGGQGPDADRAFSVGIELDPLSPEVACEEKLPPELPGDPIRSALCEAARRVAP</sequence>
<evidence type="ECO:0000259" key="2">
    <source>
        <dbReference type="PROSITE" id="PS50042"/>
    </source>
</evidence>
<dbReference type="OrthoDB" id="5483566at2"/>
<name>A0A4P2QCW1_SORCE</name>
<dbReference type="RefSeq" id="WP_129355973.1">
    <property type="nucleotide sequence ID" value="NZ_CP012670.1"/>
</dbReference>
<evidence type="ECO:0000313" key="4">
    <source>
        <dbReference type="Proteomes" id="UP000295781"/>
    </source>
</evidence>
<dbReference type="InterPro" id="IPR000595">
    <property type="entry name" value="cNMP-bd_dom"/>
</dbReference>
<dbReference type="EMBL" id="CP012670">
    <property type="protein sequence ID" value="AUX27597.1"/>
    <property type="molecule type" value="Genomic_DNA"/>
</dbReference>
<evidence type="ECO:0000313" key="3">
    <source>
        <dbReference type="EMBL" id="AUX27597.1"/>
    </source>
</evidence>
<reference evidence="3 4" key="1">
    <citation type="submission" date="2015-09" db="EMBL/GenBank/DDBJ databases">
        <title>Sorangium comparison.</title>
        <authorList>
            <person name="Zaburannyi N."/>
            <person name="Bunk B."/>
            <person name="Overmann J."/>
            <person name="Mueller R."/>
        </authorList>
    </citation>
    <scope>NUCLEOTIDE SEQUENCE [LARGE SCALE GENOMIC DNA]</scope>
    <source>
        <strain evidence="3 4">So ceGT47</strain>
    </source>
</reference>
<dbReference type="InterPro" id="IPR011990">
    <property type="entry name" value="TPR-like_helical_dom_sf"/>
</dbReference>
<accession>A0A4P2QCW1</accession>
<dbReference type="PROSITE" id="PS50042">
    <property type="entry name" value="CNMP_BINDING_3"/>
    <property type="match status" value="1"/>
</dbReference>
<organism evidence="3 4">
    <name type="scientific">Sorangium cellulosum</name>
    <name type="common">Polyangium cellulosum</name>
    <dbReference type="NCBI Taxonomy" id="56"/>
    <lineage>
        <taxon>Bacteria</taxon>
        <taxon>Pseudomonadati</taxon>
        <taxon>Myxococcota</taxon>
        <taxon>Polyangia</taxon>
        <taxon>Polyangiales</taxon>
        <taxon>Polyangiaceae</taxon>
        <taxon>Sorangium</taxon>
    </lineage>
</organism>
<dbReference type="Proteomes" id="UP000295781">
    <property type="component" value="Chromosome"/>
</dbReference>
<proteinExistence type="predicted"/>
<feature type="region of interest" description="Disordered" evidence="1">
    <location>
        <begin position="1"/>
        <end position="24"/>
    </location>
</feature>